<evidence type="ECO:0000313" key="2">
    <source>
        <dbReference type="EMBL" id="CAI2383303.1"/>
    </source>
</evidence>
<gene>
    <name evidence="2" type="ORF">ECRASSUSDP1_LOCUS24800</name>
</gene>
<feature type="compositionally biased region" description="Polar residues" evidence="1">
    <location>
        <begin position="272"/>
        <end position="282"/>
    </location>
</feature>
<feature type="compositionally biased region" description="Basic and acidic residues" evidence="1">
    <location>
        <begin position="1201"/>
        <end position="1210"/>
    </location>
</feature>
<feature type="region of interest" description="Disordered" evidence="1">
    <location>
        <begin position="1201"/>
        <end position="1241"/>
    </location>
</feature>
<reference evidence="2" key="1">
    <citation type="submission" date="2023-07" db="EMBL/GenBank/DDBJ databases">
        <authorList>
            <consortium name="AG Swart"/>
            <person name="Singh M."/>
            <person name="Singh A."/>
            <person name="Seah K."/>
            <person name="Emmerich C."/>
        </authorList>
    </citation>
    <scope>NUCLEOTIDE SEQUENCE</scope>
    <source>
        <strain evidence="2">DP1</strain>
    </source>
</reference>
<feature type="compositionally biased region" description="Basic and acidic residues" evidence="1">
    <location>
        <begin position="1509"/>
        <end position="1519"/>
    </location>
</feature>
<feature type="region of interest" description="Disordered" evidence="1">
    <location>
        <begin position="1445"/>
        <end position="1639"/>
    </location>
</feature>
<name>A0AAD2D8G9_EUPCR</name>
<dbReference type="InterPro" id="IPR016024">
    <property type="entry name" value="ARM-type_fold"/>
</dbReference>
<feature type="compositionally biased region" description="Basic residues" evidence="1">
    <location>
        <begin position="1694"/>
        <end position="1710"/>
    </location>
</feature>
<feature type="compositionally biased region" description="Basic and acidic residues" evidence="1">
    <location>
        <begin position="1462"/>
        <end position="1481"/>
    </location>
</feature>
<feature type="compositionally biased region" description="Low complexity" evidence="1">
    <location>
        <begin position="1448"/>
        <end position="1459"/>
    </location>
</feature>
<feature type="compositionally biased region" description="Low complexity" evidence="1">
    <location>
        <begin position="1230"/>
        <end position="1239"/>
    </location>
</feature>
<evidence type="ECO:0000256" key="1">
    <source>
        <dbReference type="SAM" id="MobiDB-lite"/>
    </source>
</evidence>
<feature type="compositionally biased region" description="Acidic residues" evidence="1">
    <location>
        <begin position="1520"/>
        <end position="1540"/>
    </location>
</feature>
<evidence type="ECO:0000313" key="3">
    <source>
        <dbReference type="Proteomes" id="UP001295684"/>
    </source>
</evidence>
<feature type="compositionally biased region" description="Low complexity" evidence="1">
    <location>
        <begin position="1482"/>
        <end position="1494"/>
    </location>
</feature>
<feature type="compositionally biased region" description="Basic and acidic residues" evidence="1">
    <location>
        <begin position="1716"/>
        <end position="1733"/>
    </location>
</feature>
<comment type="caution">
    <text evidence="2">The sequence shown here is derived from an EMBL/GenBank/DDBJ whole genome shotgun (WGS) entry which is preliminary data.</text>
</comment>
<feature type="compositionally biased region" description="Basic and acidic residues" evidence="1">
    <location>
        <begin position="244"/>
        <end position="255"/>
    </location>
</feature>
<feature type="region of interest" description="Disordered" evidence="1">
    <location>
        <begin position="1674"/>
        <end position="1747"/>
    </location>
</feature>
<proteinExistence type="predicted"/>
<feature type="compositionally biased region" description="Basic and acidic residues" evidence="1">
    <location>
        <begin position="1674"/>
        <end position="1693"/>
    </location>
</feature>
<dbReference type="Proteomes" id="UP001295684">
    <property type="component" value="Unassembled WGS sequence"/>
</dbReference>
<feature type="compositionally biased region" description="Low complexity" evidence="1">
    <location>
        <begin position="1780"/>
        <end position="1789"/>
    </location>
</feature>
<sequence length="1815" mass="207881">MASSFESSEQSLNVIGVLTDKPFLPFETDGEVKSDNHTVLHIIDQQNMIEGLYLDCIIINGLAIGDEIDIIFERLNSSRNHSECKANQDPLNNSMAAKDMLIDKLFGNSYAVSIGDGKDGVPYRTNEPKHSESVKDFTPSLTQRDMSIQNVAEFLKTIIKRITVLGFPFTQMPAGTNMIKMLNISSIFKNYGYVDEYYNSLFLSGLTMVSARKYIQSVEFFRNIQSNIFNKILNVPDDIFKKEKSQEETKQEAQSDHVSGNHPFKATRITPEPQSQNRTLSDAQVRKSLKTAAKLEILIADCCSQHSQLREKLSAFKNATILYKIKSLEEFKQSLALLSPSQAAKTQPSLSYLQEEDIYACLSQLQPHLLSFILSNLNDGNAPIRIAFLKSLEFLIDTLGPSLGQPLQHSHPKTLMAVTELEPLTATMKNTYNHFLESFLSVLSSLSTASLLVLYNEVLVPRLGRLGEVTADVCIYLLKMGDKVIERCQGDVPFKLEFVDMVFDKVWNRDSSALGLAIREFWSKMVRQVFGRYGDKRMKQVGDWIMQRIKKCKEASEEHEKMEADELTSIFELVGVLVKERKSPEYWNSDTRRFGNYYDSLKQRGSIDNLVIRRCPKGDLNLGLYSLVKPVLFWCDYSIEKESRINLFKPAWKALVKLFESLPVNTNDELIPIILPYLSRIHEFSMKSSPTLSMLKFINLIINPINSNLPSYYDRPSKMQSKLNAFLLSFLVNFVRWVPHNLNEEAFKVLETLLVTLRFSLRYEHIEAVTLALLDKYTMRSKIHKEIMSFFISLLLEQDSGDEANDFQPERQSYTQAFVKIIISGHDSLLSLPQEHGKDNVDFLEKVGLINSLINDMDDRHIGLFDSIVRNKALQNFLCLMVHSGVTSICLKALEIVQNFTQYYVQVCVTKYNEPEVQQSADDEQADFEIVTLSHTRLFLAQMIVKICFLSAEKYQNTNAYIEFSTLSLLSMLYESVMPAPSFANEIYKAQNIEMYSKKVRQNEIPDLREVDPALLPQYEIIDPEYLAMRLDLSFKLWDYIRAGLDSQWTNIQKLAYRLFGRILHIDFHNYNNELKRKFKKQVPTLLNLLLEKENTEANKGCLYILGSFCGFGFDCYCSGLDVRESILFFRRNQSYIPKTLWQKVFDINDWDDNVQDAANILMQFCAPRESLKYFTQMRNEQYELKLSELQNELSVSRSCRPVEDIQSKEDPEETEDVSHKDQSNTDILSPSSSSGNNSFRDETEMEFNEKYFYIDKYNNHQIKDLIKLFLAKVLTDSKESEESMKQLPSSVIFSLPSKLWIDKQGISDKENEDNDETFEEDKLTDFIEDTIDATDEDILKDPQSTVFPYASKFVQSKKDINDKLKKQEESGYLIYERHFESQPFAQDEEDKDIEIEVPEESSSKEINFDEDLNTEDLGIIDIEDDDVFDDDKLPFLKNTYSKKYRPNNSKSVAAGSKSKANRIDFGREDIGPDSSPRLKENTSTVVSASNSSNIKEDQNTEQPSLLSEESKMAPKSELEQEADEVVFQEEQEPPSDPQEEEKATTESKAPSESPKEVQNPTSHLSDPTPPSNSSDSSPPPTNDDPEVTKSQSESKVMQDLKSIEIDSETSEGEEEEDIDKYLDYNDEGESDDEFTFKKFPEKIENVEVSISPPEDKNLELIDDFDICVEKQIEEDKKENKEKDIKEVKENVKQRRKKRPEAKKDHHKIPASKITKNPDIKEALSKSLEESKTTPRQFISKKKVTSYKPRTKNVNICISNPDISIKTSYPQINTSKIHSSKLCSKKPLSSKPPPFSQPHSSPKNPPSKPPANPPL</sequence>
<feature type="region of interest" description="Disordered" evidence="1">
    <location>
        <begin position="244"/>
        <end position="283"/>
    </location>
</feature>
<feature type="compositionally biased region" description="Polar residues" evidence="1">
    <location>
        <begin position="1547"/>
        <end position="1565"/>
    </location>
</feature>
<organism evidence="2 3">
    <name type="scientific">Euplotes crassus</name>
    <dbReference type="NCBI Taxonomy" id="5936"/>
    <lineage>
        <taxon>Eukaryota</taxon>
        <taxon>Sar</taxon>
        <taxon>Alveolata</taxon>
        <taxon>Ciliophora</taxon>
        <taxon>Intramacronucleata</taxon>
        <taxon>Spirotrichea</taxon>
        <taxon>Hypotrichia</taxon>
        <taxon>Euplotida</taxon>
        <taxon>Euplotidae</taxon>
        <taxon>Moneuplotes</taxon>
    </lineage>
</organism>
<keyword evidence="3" id="KW-1185">Reference proteome</keyword>
<feature type="compositionally biased region" description="Pro residues" evidence="1">
    <location>
        <begin position="1803"/>
        <end position="1815"/>
    </location>
</feature>
<protein>
    <submittedName>
        <fullName evidence="2">Uncharacterized protein</fullName>
    </submittedName>
</protein>
<feature type="compositionally biased region" description="Acidic residues" evidence="1">
    <location>
        <begin position="1606"/>
        <end position="1634"/>
    </location>
</feature>
<dbReference type="EMBL" id="CAMPGE010025560">
    <property type="protein sequence ID" value="CAI2383303.1"/>
    <property type="molecule type" value="Genomic_DNA"/>
</dbReference>
<accession>A0AAD2D8G9</accession>
<dbReference type="SUPFAM" id="SSF48371">
    <property type="entry name" value="ARM repeat"/>
    <property type="match status" value="1"/>
</dbReference>
<feature type="region of interest" description="Disordered" evidence="1">
    <location>
        <begin position="1776"/>
        <end position="1815"/>
    </location>
</feature>